<dbReference type="PANTHER" id="PTHR31240:SF0">
    <property type="entry name" value="MATERNAL EFFECT EMBRYO ARREST 18"/>
    <property type="match status" value="1"/>
</dbReference>
<dbReference type="InterPro" id="IPR002882">
    <property type="entry name" value="CofD"/>
</dbReference>
<sequence>MVVERMKNITVISGGTATNHILDGFDSNKFNINYILPVSDNGGSSSEIIRVFGGCAIGDIRSRLVRLIPDEIEYCNKKHINGIKELLSFRLSEDENIAKNEWCLIVDGSHLIWDKVENRLKVMLLSFLIHVDMEIHKRLKLGFKFQLASIGNLFLTGTRLFFGDLDSGIELISRICRISENINVAGCLNTNFTYHIAAILENGGIIRGQSQISHPVVIDNNSD</sequence>
<dbReference type="Pfam" id="PF01933">
    <property type="entry name" value="CofD"/>
    <property type="match status" value="1"/>
</dbReference>
<proteinExistence type="predicted"/>
<comment type="caution">
    <text evidence="1">The sequence shown here is derived from an EMBL/GenBank/DDBJ whole genome shotgun (WGS) entry which is preliminary data.</text>
</comment>
<accession>A0A9P7BEK9</accession>
<organism evidence="1 2">
    <name type="scientific">Pichia californica</name>
    <dbReference type="NCBI Taxonomy" id="460514"/>
    <lineage>
        <taxon>Eukaryota</taxon>
        <taxon>Fungi</taxon>
        <taxon>Dikarya</taxon>
        <taxon>Ascomycota</taxon>
        <taxon>Saccharomycotina</taxon>
        <taxon>Pichiomycetes</taxon>
        <taxon>Pichiales</taxon>
        <taxon>Pichiaceae</taxon>
        <taxon>Pichia</taxon>
    </lineage>
</organism>
<dbReference type="Proteomes" id="UP000697127">
    <property type="component" value="Unassembled WGS sequence"/>
</dbReference>
<dbReference type="PANTHER" id="PTHR31240">
    <property type="entry name" value="MATERNAL EFFECT EMBRYO ARREST 18"/>
    <property type="match status" value="1"/>
</dbReference>
<reference evidence="1" key="1">
    <citation type="submission" date="2020-11" db="EMBL/GenBank/DDBJ databases">
        <title>Kefir isolates.</title>
        <authorList>
            <person name="Marcisauskas S."/>
            <person name="Kim Y."/>
            <person name="Blasche S."/>
        </authorList>
    </citation>
    <scope>NUCLEOTIDE SEQUENCE</scope>
    <source>
        <strain evidence="1">Olga-1</strain>
    </source>
</reference>
<dbReference type="InterPro" id="IPR038136">
    <property type="entry name" value="CofD-like_dom_sf"/>
</dbReference>
<feature type="non-terminal residue" evidence="1">
    <location>
        <position position="223"/>
    </location>
</feature>
<evidence type="ECO:0000313" key="1">
    <source>
        <dbReference type="EMBL" id="KAG0689447.1"/>
    </source>
</evidence>
<dbReference type="SUPFAM" id="SSF142338">
    <property type="entry name" value="CofD-like"/>
    <property type="match status" value="1"/>
</dbReference>
<dbReference type="GO" id="GO:0043743">
    <property type="term" value="F:LPPG:FO 2-phospho-L-lactate transferase activity"/>
    <property type="evidence" value="ECO:0007669"/>
    <property type="project" value="InterPro"/>
</dbReference>
<keyword evidence="2" id="KW-1185">Reference proteome</keyword>
<evidence type="ECO:0000313" key="2">
    <source>
        <dbReference type="Proteomes" id="UP000697127"/>
    </source>
</evidence>
<gene>
    <name evidence="1" type="ORF">C6P40_004983</name>
</gene>
<protein>
    <submittedName>
        <fullName evidence="1">Uncharacterized protein</fullName>
    </submittedName>
</protein>
<name>A0A9P7BEK9_9ASCO</name>
<dbReference type="AlphaFoldDB" id="A0A9P7BEK9"/>
<dbReference type="EMBL" id="PUHW01000079">
    <property type="protein sequence ID" value="KAG0689447.1"/>
    <property type="molecule type" value="Genomic_DNA"/>
</dbReference>
<dbReference type="Gene3D" id="3.40.50.10680">
    <property type="entry name" value="CofD-like domains"/>
    <property type="match status" value="1"/>
</dbReference>